<evidence type="ECO:0000313" key="2">
    <source>
        <dbReference type="Proteomes" id="UP000270468"/>
    </source>
</evidence>
<organism evidence="1 2">
    <name type="scientific">Filibacter tadaridae</name>
    <dbReference type="NCBI Taxonomy" id="2483811"/>
    <lineage>
        <taxon>Bacteria</taxon>
        <taxon>Bacillati</taxon>
        <taxon>Bacillota</taxon>
        <taxon>Bacilli</taxon>
        <taxon>Bacillales</taxon>
        <taxon>Caryophanaceae</taxon>
        <taxon>Filibacter</taxon>
    </lineage>
</organism>
<name>A0A3P5WIZ2_9BACL</name>
<dbReference type="AlphaFoldDB" id="A0A3P5WIZ2"/>
<dbReference type="RefSeq" id="WP_124068773.1">
    <property type="nucleotide sequence ID" value="NZ_CBCRXF010000003.1"/>
</dbReference>
<protein>
    <recommendedName>
        <fullName evidence="3">ATP-binding protein</fullName>
    </recommendedName>
</protein>
<proteinExistence type="predicted"/>
<keyword evidence="2" id="KW-1185">Reference proteome</keyword>
<accession>A0A3P5WIZ2</accession>
<evidence type="ECO:0008006" key="3">
    <source>
        <dbReference type="Google" id="ProtNLM"/>
    </source>
</evidence>
<reference evidence="1 2" key="1">
    <citation type="submission" date="2018-11" db="EMBL/GenBank/DDBJ databases">
        <authorList>
            <person name="Criscuolo A."/>
        </authorList>
    </citation>
    <scope>NUCLEOTIDE SEQUENCE [LARGE SCALE GENOMIC DNA]</scope>
    <source>
        <strain evidence="1">ATB-66</strain>
    </source>
</reference>
<dbReference type="EMBL" id="UXAV01000017">
    <property type="protein sequence ID" value="VDC19389.1"/>
    <property type="molecule type" value="Genomic_DNA"/>
</dbReference>
<evidence type="ECO:0000313" key="1">
    <source>
        <dbReference type="EMBL" id="VDC19389.1"/>
    </source>
</evidence>
<gene>
    <name evidence="1" type="ORF">FILTAD_00326</name>
</gene>
<sequence>MRNAIDIGGDFIVTTDNSGGIGEKAADIVRVPDRVTAYFAARVALLEQWAANAQPITILIHNFSGSESWEEYKAGVKDLFHEAGIPTPSISGSTETNMQLLQSAMAVTMIGKRTAAPALGKSKWFTYGTPLVGNEVQNRTGEIASVSTLRKAIQHGIVQQIWPVGSRGILEEVRTITGNHKSQIETILDTTKSAGPSTVVLLAIAKTQIEQAIKHFGTLLNELQIHQ</sequence>
<dbReference type="OrthoDB" id="9805740at2"/>
<dbReference type="Proteomes" id="UP000270468">
    <property type="component" value="Unassembled WGS sequence"/>
</dbReference>